<evidence type="ECO:0000256" key="3">
    <source>
        <dbReference type="ARBA" id="ARBA00022837"/>
    </source>
</evidence>
<dbReference type="InterPro" id="IPR001258">
    <property type="entry name" value="NHL_repeat"/>
</dbReference>
<dbReference type="SUPFAM" id="SSF69318">
    <property type="entry name" value="Integrin alpha N-terminal domain"/>
    <property type="match status" value="1"/>
</dbReference>
<feature type="repeat" description="NHL" evidence="5">
    <location>
        <begin position="939"/>
        <end position="982"/>
    </location>
</feature>
<feature type="region of interest" description="Disordered" evidence="6">
    <location>
        <begin position="5036"/>
        <end position="5081"/>
    </location>
</feature>
<evidence type="ECO:0000256" key="1">
    <source>
        <dbReference type="ARBA" id="ARBA00022729"/>
    </source>
</evidence>
<evidence type="ECO:0000313" key="9">
    <source>
        <dbReference type="EMBL" id="GCA92574.1"/>
    </source>
</evidence>
<dbReference type="Gene3D" id="2.60.120.200">
    <property type="match status" value="5"/>
</dbReference>
<dbReference type="SMART" id="SM00560">
    <property type="entry name" value="LamGL"/>
    <property type="match status" value="5"/>
</dbReference>
<dbReference type="GO" id="GO:0016020">
    <property type="term" value="C:membrane"/>
    <property type="evidence" value="ECO:0007669"/>
    <property type="project" value="InterPro"/>
</dbReference>
<dbReference type="SUPFAM" id="SSF89260">
    <property type="entry name" value="Collagen-binding domain"/>
    <property type="match status" value="1"/>
</dbReference>
<feature type="region of interest" description="Disordered" evidence="6">
    <location>
        <begin position="6018"/>
        <end position="6064"/>
    </location>
</feature>
<dbReference type="InterPro" id="IPR028994">
    <property type="entry name" value="Integrin_alpha_N"/>
</dbReference>
<organism evidence="9 10">
    <name type="scientific">Microcystis aeruginosa 11-30S32</name>
    <dbReference type="NCBI Taxonomy" id="2358142"/>
    <lineage>
        <taxon>Bacteria</taxon>
        <taxon>Bacillati</taxon>
        <taxon>Cyanobacteriota</taxon>
        <taxon>Cyanophyceae</taxon>
        <taxon>Oscillatoriophycideae</taxon>
        <taxon>Chroococcales</taxon>
        <taxon>Microcystaceae</taxon>
        <taxon>Microcystis</taxon>
    </lineage>
</organism>
<dbReference type="InterPro" id="IPR013320">
    <property type="entry name" value="ConA-like_dom_sf"/>
</dbReference>
<dbReference type="Pfam" id="PF17170">
    <property type="entry name" value="DUF5128"/>
    <property type="match status" value="2"/>
</dbReference>
<keyword evidence="4" id="KW-1015">Disulfide bond</keyword>
<feature type="domain" description="LamG-like jellyroll fold" evidence="7">
    <location>
        <begin position="1834"/>
        <end position="1971"/>
    </location>
</feature>
<dbReference type="SUPFAM" id="SSF49899">
    <property type="entry name" value="Concanavalin A-like lectins/glucanases"/>
    <property type="match status" value="5"/>
</dbReference>
<feature type="repeat" description="NHL" evidence="5">
    <location>
        <begin position="986"/>
        <end position="1029"/>
    </location>
</feature>
<dbReference type="Pfam" id="PF13385">
    <property type="entry name" value="Laminin_G_3"/>
    <property type="match status" value="5"/>
</dbReference>
<dbReference type="InterPro" id="IPR011042">
    <property type="entry name" value="6-blade_b-propeller_TolB-like"/>
</dbReference>
<evidence type="ECO:0000256" key="6">
    <source>
        <dbReference type="SAM" id="MobiDB-lite"/>
    </source>
</evidence>
<evidence type="ECO:0000313" key="10">
    <source>
        <dbReference type="Proteomes" id="UP000321223"/>
    </source>
</evidence>
<proteinExistence type="predicted"/>
<evidence type="ECO:0000259" key="8">
    <source>
        <dbReference type="SMART" id="SM00736"/>
    </source>
</evidence>
<dbReference type="InterPro" id="IPR001343">
    <property type="entry name" value="Hemolysn_Ca-bd"/>
</dbReference>
<dbReference type="SUPFAM" id="SSF51120">
    <property type="entry name" value="beta-Roll"/>
    <property type="match status" value="1"/>
</dbReference>
<dbReference type="PANTHER" id="PTHR24104:SF25">
    <property type="entry name" value="PROTEIN LIN-41"/>
    <property type="match status" value="1"/>
</dbReference>
<name>A0A510PFJ9_MICAE</name>
<feature type="compositionally biased region" description="Low complexity" evidence="6">
    <location>
        <begin position="5046"/>
        <end position="5067"/>
    </location>
</feature>
<evidence type="ECO:0000259" key="7">
    <source>
        <dbReference type="SMART" id="SM00560"/>
    </source>
</evidence>
<dbReference type="InterPro" id="IPR038081">
    <property type="entry name" value="CalX-like_sf"/>
</dbReference>
<dbReference type="PROSITE" id="PS51125">
    <property type="entry name" value="NHL"/>
    <property type="match status" value="5"/>
</dbReference>
<keyword evidence="3" id="KW-0106">Calcium</keyword>
<dbReference type="Pfam" id="PF13517">
    <property type="entry name" value="FG-GAP_3"/>
    <property type="match status" value="1"/>
</dbReference>
<dbReference type="PROSITE" id="PS00330">
    <property type="entry name" value="HEMOLYSIN_CALCIUM"/>
    <property type="match status" value="1"/>
</dbReference>
<dbReference type="Gene3D" id="2.60.40.2030">
    <property type="match status" value="4"/>
</dbReference>
<dbReference type="GO" id="GO:0005509">
    <property type="term" value="F:calcium ion binding"/>
    <property type="evidence" value="ECO:0007669"/>
    <property type="project" value="InterPro"/>
</dbReference>
<evidence type="ECO:0000256" key="5">
    <source>
        <dbReference type="PROSITE-ProRule" id="PRU00504"/>
    </source>
</evidence>
<dbReference type="InterPro" id="IPR013783">
    <property type="entry name" value="Ig-like_fold"/>
</dbReference>
<feature type="non-terminal residue" evidence="9">
    <location>
        <position position="6138"/>
    </location>
</feature>
<sequence length="6138" mass="665302">MSQSFPNILFIDTQVADYQQLLNAVLPDTEVILINSNQDGIEAMTAVLSNRTNLKSIQVISHGSQGQLQLGNTWLNSHTLQDYSAKIQSWGNALTETGDILFYGCNLAADEAGLSLIQEISQLTGADVAASEDLTGSTLLGGDWVLEAKTGTIESILGISEAGQANYTETLAIPSLTVYESFLVEGFNTVNSDGRWNRITLSLSNYDQKSSFYIYYDFPAGLESQEYVSSNDYSDPNSGRFQITPSKVYSKNGQLLVDIPIIINNDSLWDQKEYLNFRLNPTSEYTVVGADQYNTFREIVGDNHPFISVDGNYYQKTEGESLRVKDITRIEFAVGDSSFTPTLSDFDLYLDITGTALRGSFANTQKGSDYKLFYTPYKRHPIDYGIFYKVDSPKAFPDPVANTSIYKINVPAGINGFFISAEDINDEVFEPTETIKISLVEDDVVLGLDRYSSGDKYLLRGTFTGTGSLDEKNKKYFESLKTKIVNLYDNEPIVSLGKVVNPTEGFSYGSTIEGLEDAIAFTGSQSVSIPANSSLNLANTGKFTLEAWIFPNFTDNNQHDIISYQGGTKTGYPSISIINQTSLQIGFGDGTKWNTKTIEKAINPKGWNHVASTFDGKDYKIYVNAVEIYSTTEFAGQKPAPTQQLEIGKNFIGAIDEVRIWDTARSAGELQSLMISELTGTEAGLVGYWDFNKNLTNKAIQDTTNPHQGTINGTVEYLNQPEPQIGYVEVTLDKPFQGPQGLWVKYEITGGTATQNSDYFNSRYRKVSTDANSERNGIIIPQGETSAKIYFSALNDAVVEGDETINIKLIPHNFDQENFPVSPTTYVLDREARKVQLFDSQGNLLSSFGGSGSGNGQFQLPNDLVRDSQGNIYVVDNGRDDVQVFDSQGNFLRKFGSQGTGNGQFLWPSDLAVDNQGNIYVIDTNRYDVQVFDNNGTFLRKFGSSGSGNGQFLNPTAIAVGNNRNIYVGDQSRGDIQVFDSNGVFQSKFGSQGMGNGQFQSIEDISIDPSGNIYVVDNGRDDVQVFNSQGNFSRKFGSWGTGNGQFRSPISIGVDGNGNIYVGDEYRDDVQIFDSNGNYLSKVGSSGSGNSQFSQPTGIAFDNSWPNSNYGVSATNNSVTITIKDNQAYTQGVILFDATNQPISDKNPLAIKNGTADFKIKLTSQPTSNVTVNLSSNQGSLTSTTVTFTSSNWDTLQTVKLNGVSADGNISASAAGYFTGTKTFGFTINPPLKVTEGSTTDAVPVTPEVIISSLGDVQENGGESGNFIVNLSAPAPKGGININYTVSGTAIQGTDYQNIAKSSLKFDGVNDHVALSNGKVSATSLNLPTNALTLEAWVNIAQFKDWSSAISFVQDNGSIEAGFALGTFSSGQFYLAVAGGGNGLTYLKSPSSYSANQWYHIAGVYNGSKMELFINGESVAISTAETGNIYYLNSWYRLGMFTDDNEDDGLNGQIREVRVWNTARTQSEIIANKDISLNGNETGLVNYYQANPTTDNSVIDSSVNKRNGVLVNGASYVYLASLTIPEGETSGLIPLLPIADDVTEPNEAVTIALQNGSGYTVSTNTSKKQATLNILNDDTAGIKVVNAQKITDSNNNLVTGYSDNLVAVVTSEPYPNVNNVLQLWDNNNKLLGSVTLTQEQINAGKISLNVTGTLPNPQQLRAILKENSTVNQGLTLDNGKINLNGSTVEITLPSIGNQALVGIRLQSKPTADVTVSFKDIDNTETSLDKTSVTFTPNNWQEYQVVTITGLDDLDLDGDISYNITAFVSATTDSNYSGKTFDLPVKNLDDDQNLDPSALNTPSNINYILKFDGLDDHVAISNGKVSASSLKLPTSALTVEAWVNIAQFKDWSSAISFLQDNGSTEAGFALGTMATGQFYLAVAGGSNGLTYLTSPTKYSTNQWYHIAGVYNGSKMELFINGESVATSTAETGNIYYLDSWYRLGMYKDDNEDVGLNGQIREVRVWNVARSGADIKANKNTSLSGQETGLVNYYQGNLTTDNSLFDSGSNHQNGVLVNGALVISLPTVSIGNPVTVAESNTTAQITVNLSKAATQTTEVIFRIPDGTAVINQDYQISQTYLINQFETDGKSRFASPFDNVDVGDNAKPTFADLDNDGDLDAIIGHQTGIKYFKNIGSSSSPLFAEQTGSQNPFGNINIQGAAPTFADLNGDLTLDLAIGTDTGNIIYYINNGDRLNPRFILPSGLIPVQNDPFTGIDVGDRATPVLVDYDKDGDNDLIVGSQASGISYYRNTGNKNSPTFTKSTSNPFANISGNAPILVDYDSDTDLDMFVGQANGVVTYWENNNGTFAQNASKNPFAKITNTASLATNSAPAVVDLNGDGFKDAFIGVNNGKIDYYEQFNLVTFNAGETSKTINLQIKDDQIAEGNETLDITLYPNTGYNLGSPQNYLSLDGTDDYAAIPNAKLAGDFTLETWVFIDSKTQNFSSILELGNDTGSERIFFGLKNNQSQLFLETTTNSQSASYTLPDQLPQQQWLHLAVTIDSSGKGSFYVNGDLKQTASPFKLPTEIVKTVNYLGKSRNGLQFAGKIKNLTIWDKSLTQTEIQADKDKGLTGSETGLVAYYKGDLDSQNALVDSSSNKLNGTINNGAFVKNDPIATTVTITDNDVAGVTIAKLTGMNTSEINNSVNFDGQDDYVTVPNVSKLSGDFTLETWVFIDSKTQNFSSILELGNDTGSERIFFGLKNNQSQLFLETTTNSQSTSYTLPDNLPQQQWVHLAVTIDSSGKGSFYVNGDLKQTASPFKLPTEIVKTVNYLGKSRNGLQFAGKIKNLTIWDKSLTQTEIKTTKDQGLTGSETGLVAYYEGNLDTNNSLIDSSTNKLNGTLNNGVFVKNELIPPVTISYSVKLNSQPIAPVTVYLGSQDESEALVTVKSDLSSLAGVASLIFTPDNWNQAQNFYVKGVDDQIDDDDMNYQIITTVSSEDQKYHKLAVNDLSLTNIDNDQAGFIIKGAGKAIEGRDNVYSIKLSSQPVGDIRLVMTPTNDQIRLNNKFVGEPLTITFTPQNWNFEQTVRATALDDQVVEYLHYSEINFEVQTGQGLDFESKADNNTAGNALDLGTIKGGYHWSNLAISPSGDIDWFKFNLPDTGNNLDFARINFNHASGNLKLEVYSAKNLTTPLLVSDSSSTTQNYEQISLNGQPFGEYYLKVAGDANSYDLVVADSDYKFTQKLQQEVQLIVEKAIPVVVTSVIDWTNSDLPNDFLDTHRYLDLSVGSAFVEGIQIVGDVDWIRTQLEAGKTYIFDMEGNSNQSGTLSDPFLSIYNSSYQNNQWVSNLLNSDDNSGEGLNSQLKFTPTVTQTYYLEAKAYNNGGTGSYRLTQRELITETLTNKPITNLPVVIQDNDLPTATLIAGSTASEVFSEPSYFTVQLNAPLPTNSSGLNVNYRLVGGSATLSEDKNGNGVLDPGEDTNNNGKLELGDYLIQKEGVVRIAPGDIQNNLIIAPIDDKLVEDLKLTIKSVTPGTNSNELILNVNSSITNIINQSIVESSATDYPANNTTAGRLLVGDLVTGAWSSSGDQDWYGVYLEANKTYTFDLEKAGNGDPIFELFDSNSNRLGYNDDTANRNSRFTYTPTVSGKYYAAARPYSSTLDSYRLSVKNIVSNSSSKSEATGTDLANNTSTTGFLSVGDLVTGNITNSSDQDWYKLDLKAGTTYILDLMGSSLGDGTLTTPNIYLYNSNGQKIAEPNGLEINGGRVQTYFAPTTSGTYYAEALTRNSAEAGTYKLGLSEVIPYREPITSFTPEIFAGSKLRFDKNLTATLSKGTTLTYNANGFYEGNINVTVDDPNRKSEIQANSPARIAEETVIVELLPGDGYVLPANAKATLRIQDDDVPGVRIVQVGDNTVVKEGETASFEVALLSEPTAPVTIRLTPGAEIDFVNPVNPTTVKVTKDIYTFDETNGGNLDVNLVSLVTGEKEKTVSFGVKLKVIPSANVIVEFSDGNNDITKDNPVFKSILFTANEPNSVTGEEPGNWNQVQQVILGYLDPDSSGNLKVKAIIKDATTGQQIGNPLTFPIIHTTTQVDKQTTEVTIKPEDWYKLQTVTFTGIDEQLAEPGLYHQSNITYQVDSRDLEYKGLFVPVQRVDVVDRPLNPESTTQTVRLGLSNLQESLDNLALPMVGGLDGKMPNLIGDISDKLVVAISAEPELTGNRLKTVIENALSTLGLDFVNVSVDMTEDNIGILLNVKEKYDLFSLPLDVDLGLDALGISLKTEGDLKTTFDYNISLGFGLNKNFGFYIDTKQTKVGAAFRIDLEDFKAQGNLAFLRLDIADDPKNRTELAITFQASLKDLDNYQTVKFFDVDGDYRLDTESFTYPIKTNNGGKPATTATGEFITTNQVVNEPFINVNAQGIAPAFTTVANATAPQKLIDWNANGKFDAPFQSKNEGVYLTKKVASTTPGGQPTIESYYFDLNRNGSLDANSKEKLFSVTPGTSKWFDATSKLKPFTIEQKNVNGVVTYYFDQNGNNVLDTGETLTAQEKTKFDKNNNNILDADEAGLGEGTYVQGTGIAFLDTNNNGQLDATESYVYSEFDEFDLETEKKIITYNVLTSGTTTFLDQNNNGTYEEANDLDLLKSQPVTVVEAAILGLPGAGNYTAAQILKLTVANGKVMDTEVSFVNSKGDIAKKLDIKEEPLVRIKEGVRFIDQDNNGKLTLDNFDPLKSNIYTYKVLTSGTTTYLDQNNNGVYDSSNDLDLFANFTVTQQQSEFVDLPAGSYPAHQILKLTVTNGKIQETEISFVNTVNAKTDTAKKLDVGDEPLLRTREGRTFIDNDNNGAFTLDDEMVVTELFTLPNNEFDTSTLTGTGNIVKLIDDGNRLTLTELKNWKSTPQLGFNDLFNYELAGNANLGLKTKTSVEGDPAFPSVAFDLAIGLPIFNYGNQSQAGSTGLDVNFNNLTLDFGTFLTDFAAPIMKTVDDIISPVKPVIDILNTDTKLFSYLGMENQFNRDGRPGVSILDLGIVLAEAIPADTTDQTLKRIKDSVPKAVKFADTITKIIELNENLIKLAESGSSIILPLGSYNLNDFKGASDDPADTAAKVDAGTQGTQTPAPGVTPGTTPAQQAQNSTTASPQQKSTLSKLQSLDGMQIPILDNPITLVRLLLGEEDVDLIKYDIPDLSYYFGKEQEFLLWTPPTVEGILGLYFDAKTDLSVGYDTHGLESWRDDDFSISSIYKILDGFYVDDLNPDGVDKDELALKAGIYAGLSASIVVAKAILKGGVDGYLGFDLVDEGELQGISDGKVRGSEIISRISNPLSLFDLKGSLDAYLKGEIRVGIDFGFFEIMKTVWEEEFRTNLAKFNIGANGVTLSFAGKAVDGFIVGGTVFLDGNLNGQLDEGEPFTFTNRNGQFTLNISPSLFSQLDVNENGTIDISEGRLAMIGGIDSGSDLPFDGILTAAVGSEVVTPFTSLVERVARLNPEGFTINQVEELVTNNLILTSYSGGLIFYPTLKVIATGEESFFLFVNGETVEVSVPYELDVTDQVLLSDNFDELKAENGWTALELNISAEGMPLPQFFDINPKTGEGELVIYAPQIDAKSYQYLLGAQIQLVSEQLATLTGKPINEILDQFAAKVNSGIVDLSSSPGDFFPSNFTESQKLAAGLAISNAIATLSEAAYSQVDYNGDGISDYGYGFASETYDIYKDIFRINGKMQVVSENLQDLLAKIRDNELDISFAQFNQDFSTSGLQEQLNNLTGIAVNVFAPETADFTRTISEESSYTFTVADFPFTKGDPDDTLKSVIVEWTVEQGSLKLGDQFVTSGMEIMVEDIQAGKLTFNPEVNDFGSNYTHFNFSVTDGKFFTDKIHTMTFDVTAVDDAPTVLNPITDVNVDEDAENSVINLSNVFSDVDGDVIVKTVFVNNNPGLVTATIVDNQLTLDYQDNQSGIANITIRGTSNGKTVDNSFAITVASVNDALTLQQEIANQTATENQPFSFTIPANTFTDIDDDNLTYTLATETVLPSGITFDAATGTFSGTPSDTASGTYNLTVIASDSAGEKANDSFSLNVLNAVNGDSSNQTVNGTSGDDHINAGAGNDTVNGGEGNDILDGGPGNDRLAGGPGDDTYIVDNSRDVVIESAGEGKDTVKSSVNYTLTVNIENITLTGNANIDGTGNNLDNVITGNSGNNLLKGLDGNDTLIG</sequence>
<dbReference type="InterPro" id="IPR018511">
    <property type="entry name" value="Hemolysin-typ_Ca-bd_CS"/>
</dbReference>
<feature type="compositionally biased region" description="Polar residues" evidence="6">
    <location>
        <begin position="5068"/>
        <end position="5081"/>
    </location>
</feature>
<dbReference type="InterPro" id="IPR050952">
    <property type="entry name" value="TRIM-NHL_E3_ligases"/>
</dbReference>
<feature type="repeat" description="NHL" evidence="5">
    <location>
        <begin position="892"/>
        <end position="935"/>
    </location>
</feature>
<dbReference type="Proteomes" id="UP000321223">
    <property type="component" value="Unassembled WGS sequence"/>
</dbReference>
<feature type="repeat" description="NHL" evidence="5">
    <location>
        <begin position="845"/>
        <end position="888"/>
    </location>
</feature>
<feature type="domain" description="Dystroglycan-type cadherin-like" evidence="8">
    <location>
        <begin position="5916"/>
        <end position="6013"/>
    </location>
</feature>
<dbReference type="InterPro" id="IPR015919">
    <property type="entry name" value="Cadherin-like_sf"/>
</dbReference>
<feature type="domain" description="LamG-like jellyroll fold" evidence="7">
    <location>
        <begin position="2663"/>
        <end position="2797"/>
    </location>
</feature>
<dbReference type="SUPFAM" id="SSF63829">
    <property type="entry name" value="Calcium-dependent phosphotriesterase"/>
    <property type="match status" value="1"/>
</dbReference>
<dbReference type="PANTHER" id="PTHR24104">
    <property type="entry name" value="E3 UBIQUITIN-PROTEIN LIGASE NHLRC1-RELATED"/>
    <property type="match status" value="1"/>
</dbReference>
<dbReference type="InterPro" id="IPR011049">
    <property type="entry name" value="Serralysin-like_metalloprot_C"/>
</dbReference>
<dbReference type="InterPro" id="IPR006644">
    <property type="entry name" value="Cadg"/>
</dbReference>
<dbReference type="InterPro" id="IPR003644">
    <property type="entry name" value="Calx_beta"/>
</dbReference>
<protein>
    <submittedName>
        <fullName evidence="9">DUF4114 domain-containing protein, partial</fullName>
    </submittedName>
</protein>
<feature type="domain" description="LamG-like jellyroll fold" evidence="7">
    <location>
        <begin position="2425"/>
        <end position="2559"/>
    </location>
</feature>
<dbReference type="Pfam" id="PF03160">
    <property type="entry name" value="Calx-beta"/>
    <property type="match status" value="2"/>
</dbReference>
<dbReference type="Pfam" id="PF00353">
    <property type="entry name" value="HemolysinCabind"/>
    <property type="match status" value="2"/>
</dbReference>
<evidence type="ECO:0000256" key="4">
    <source>
        <dbReference type="ARBA" id="ARBA00023157"/>
    </source>
</evidence>
<accession>A0A510PFJ9</accession>
<dbReference type="SUPFAM" id="SSF49313">
    <property type="entry name" value="Cadherin-like"/>
    <property type="match status" value="1"/>
</dbReference>
<feature type="repeat" description="NHL" evidence="5">
    <location>
        <begin position="1033"/>
        <end position="1076"/>
    </location>
</feature>
<dbReference type="Pfam" id="PF14252">
    <property type="entry name" value="DUF4347"/>
    <property type="match status" value="1"/>
</dbReference>
<dbReference type="GO" id="GO:0007154">
    <property type="term" value="P:cell communication"/>
    <property type="evidence" value="ECO:0007669"/>
    <property type="project" value="InterPro"/>
</dbReference>
<dbReference type="Gene3D" id="2.120.10.30">
    <property type="entry name" value="TolB, C-terminal domain"/>
    <property type="match status" value="3"/>
</dbReference>
<dbReference type="PRINTS" id="PR00313">
    <property type="entry name" value="CABNDNGRPT"/>
</dbReference>
<keyword evidence="2" id="KW-0677">Repeat</keyword>
<reference evidence="9 10" key="1">
    <citation type="journal article" date="2019" name="Appl. Environ. Microbiol.">
        <title>Co-occurrence of broad and narrow host-range viruses infecting the toxic bloom-forming cyanobacterium Microcystis aeruginosa.</title>
        <authorList>
            <person name="Morimoto D."/>
            <person name="Tominaga K."/>
            <person name="Nishimura Y."/>
            <person name="Yoshida N."/>
            <person name="Kimura S."/>
            <person name="Sako Y."/>
            <person name="Yoshida T."/>
        </authorList>
    </citation>
    <scope>NUCLEOTIDE SEQUENCE [LARGE SCALE GENOMIC DNA]</scope>
    <source>
        <strain evidence="9 10">11-30S32</strain>
    </source>
</reference>
<evidence type="ECO:0000256" key="2">
    <source>
        <dbReference type="ARBA" id="ARBA00022737"/>
    </source>
</evidence>
<dbReference type="InterPro" id="IPR025592">
    <property type="entry name" value="DUF4347"/>
</dbReference>
<feature type="domain" description="LamG-like jellyroll fold" evidence="7">
    <location>
        <begin position="541"/>
        <end position="668"/>
    </location>
</feature>
<keyword evidence="1" id="KW-0732">Signal</keyword>
<dbReference type="EMBL" id="BHVU01000050">
    <property type="protein sequence ID" value="GCA92574.1"/>
    <property type="molecule type" value="Genomic_DNA"/>
</dbReference>
<dbReference type="RefSeq" id="WP_147069440.1">
    <property type="nucleotide sequence ID" value="NZ_BHVU01000050.1"/>
</dbReference>
<gene>
    <name evidence="9" type="ORF">MAE30S32_12260</name>
</gene>
<dbReference type="GO" id="GO:0008270">
    <property type="term" value="F:zinc ion binding"/>
    <property type="evidence" value="ECO:0007669"/>
    <property type="project" value="UniProtKB-KW"/>
</dbReference>
<dbReference type="SUPFAM" id="SSF141072">
    <property type="entry name" value="CalX-like"/>
    <property type="match status" value="4"/>
</dbReference>
<dbReference type="SMART" id="SM00736">
    <property type="entry name" value="CADG"/>
    <property type="match status" value="1"/>
</dbReference>
<dbReference type="Pfam" id="PF05345">
    <property type="entry name" value="He_PIG"/>
    <property type="match status" value="1"/>
</dbReference>
<feature type="domain" description="LamG-like jellyroll fold" evidence="7">
    <location>
        <begin position="1330"/>
        <end position="1467"/>
    </location>
</feature>
<dbReference type="InterPro" id="IPR006558">
    <property type="entry name" value="LamG-like"/>
</dbReference>
<dbReference type="InterPro" id="IPR013517">
    <property type="entry name" value="FG-GAP"/>
</dbReference>
<comment type="caution">
    <text evidence="9">The sequence shown here is derived from an EMBL/GenBank/DDBJ whole genome shotgun (WGS) entry which is preliminary data.</text>
</comment>
<dbReference type="Gene3D" id="2.60.120.380">
    <property type="match status" value="4"/>
</dbReference>
<dbReference type="Gene3D" id="2.60.40.10">
    <property type="entry name" value="Immunoglobulins"/>
    <property type="match status" value="1"/>
</dbReference>